<dbReference type="PANTHER" id="PTHR37604">
    <property type="entry name" value="TRANSCRIPTION INITIATION FACTOR TFIID SUBUNIT"/>
    <property type="match status" value="1"/>
</dbReference>
<dbReference type="PANTHER" id="PTHR37604:SF1">
    <property type="entry name" value="TRANSCRIPTION INITIATION FACTOR TFIID SUBUNIT"/>
    <property type="match status" value="1"/>
</dbReference>
<evidence type="ECO:0000313" key="4">
    <source>
        <dbReference type="Proteomes" id="UP000008827"/>
    </source>
</evidence>
<dbReference type="EMBL" id="CM000844">
    <property type="protein sequence ID" value="KRH29370.1"/>
    <property type="molecule type" value="Genomic_DNA"/>
</dbReference>
<dbReference type="InParanoid" id="K7LP65"/>
<evidence type="ECO:0000256" key="1">
    <source>
        <dbReference type="SAM" id="MobiDB-lite"/>
    </source>
</evidence>
<evidence type="ECO:0000313" key="2">
    <source>
        <dbReference type="EMBL" id="KRH29370.1"/>
    </source>
</evidence>
<reference evidence="3" key="2">
    <citation type="submission" date="2018-02" db="UniProtKB">
        <authorList>
            <consortium name="EnsemblPlants"/>
        </authorList>
    </citation>
    <scope>IDENTIFICATION</scope>
    <source>
        <strain evidence="3">Williams 82</strain>
    </source>
</reference>
<name>K7LP65_SOYBN</name>
<organism evidence="3">
    <name type="scientific">Glycine max</name>
    <name type="common">Soybean</name>
    <name type="synonym">Glycine hispida</name>
    <dbReference type="NCBI Taxonomy" id="3847"/>
    <lineage>
        <taxon>Eukaryota</taxon>
        <taxon>Viridiplantae</taxon>
        <taxon>Streptophyta</taxon>
        <taxon>Embryophyta</taxon>
        <taxon>Tracheophyta</taxon>
        <taxon>Spermatophyta</taxon>
        <taxon>Magnoliopsida</taxon>
        <taxon>eudicotyledons</taxon>
        <taxon>Gunneridae</taxon>
        <taxon>Pentapetalae</taxon>
        <taxon>rosids</taxon>
        <taxon>fabids</taxon>
        <taxon>Fabales</taxon>
        <taxon>Fabaceae</taxon>
        <taxon>Papilionoideae</taxon>
        <taxon>50 kb inversion clade</taxon>
        <taxon>NPAAA clade</taxon>
        <taxon>indigoferoid/millettioid clade</taxon>
        <taxon>Phaseoleae</taxon>
        <taxon>Glycine</taxon>
        <taxon>Glycine subgen. Soja</taxon>
    </lineage>
</organism>
<dbReference type="HOGENOM" id="CLU_2745045_0_0_1"/>
<keyword evidence="4" id="KW-1185">Reference proteome</keyword>
<dbReference type="STRING" id="3847.K7LP65"/>
<dbReference type="EnsemblPlants" id="KRH29370">
    <property type="protein sequence ID" value="KRH29370"/>
    <property type="gene ID" value="GLYMA_11G112400"/>
</dbReference>
<gene>
    <name evidence="2" type="ORF">GLYMA_11G112400</name>
</gene>
<sequence>MIKSGMTLLRTGSSTVGFSNFAAPLVDVVKDGSKNNVQQSQQEVHGMQPQLQKQHQSSLRLSHNSYLFWIL</sequence>
<dbReference type="Gramene" id="KRH29370">
    <property type="protein sequence ID" value="KRH29370"/>
    <property type="gene ID" value="GLYMA_11G112400"/>
</dbReference>
<dbReference type="Proteomes" id="UP000008827">
    <property type="component" value="Chromosome 11"/>
</dbReference>
<proteinExistence type="predicted"/>
<dbReference type="PaxDb" id="3847-GLYMA11G12013.1"/>
<reference evidence="2 3" key="1">
    <citation type="journal article" date="2010" name="Nature">
        <title>Genome sequence of the palaeopolyploid soybean.</title>
        <authorList>
            <person name="Schmutz J."/>
            <person name="Cannon S.B."/>
            <person name="Schlueter J."/>
            <person name="Ma J."/>
            <person name="Mitros T."/>
            <person name="Nelson W."/>
            <person name="Hyten D.L."/>
            <person name="Song Q."/>
            <person name="Thelen J.J."/>
            <person name="Cheng J."/>
            <person name="Xu D."/>
            <person name="Hellsten U."/>
            <person name="May G.D."/>
            <person name="Yu Y."/>
            <person name="Sakurai T."/>
            <person name="Umezawa T."/>
            <person name="Bhattacharyya M.K."/>
            <person name="Sandhu D."/>
            <person name="Valliyodan B."/>
            <person name="Lindquist E."/>
            <person name="Peto M."/>
            <person name="Grant D."/>
            <person name="Shu S."/>
            <person name="Goodstein D."/>
            <person name="Barry K."/>
            <person name="Futrell-Griggs M."/>
            <person name="Abernathy B."/>
            <person name="Du J."/>
            <person name="Tian Z."/>
            <person name="Zhu L."/>
            <person name="Gill N."/>
            <person name="Joshi T."/>
            <person name="Libault M."/>
            <person name="Sethuraman A."/>
            <person name="Zhang X.-C."/>
            <person name="Shinozaki K."/>
            <person name="Nguyen H.T."/>
            <person name="Wing R.A."/>
            <person name="Cregan P."/>
            <person name="Specht J."/>
            <person name="Grimwood J."/>
            <person name="Rokhsar D."/>
            <person name="Stacey G."/>
            <person name="Shoemaker R.C."/>
            <person name="Jackson S.A."/>
        </authorList>
    </citation>
    <scope>NUCLEOTIDE SEQUENCE [LARGE SCALE GENOMIC DNA]</scope>
    <source>
        <strain evidence="3">cv. Williams 82</strain>
        <tissue evidence="2">Callus</tissue>
    </source>
</reference>
<feature type="region of interest" description="Disordered" evidence="1">
    <location>
        <begin position="36"/>
        <end position="56"/>
    </location>
</feature>
<accession>K7LP65</accession>
<dbReference type="AlphaFoldDB" id="K7LP65"/>
<protein>
    <submittedName>
        <fullName evidence="2 3">Uncharacterized protein</fullName>
    </submittedName>
</protein>
<reference evidence="2" key="3">
    <citation type="submission" date="2018-07" db="EMBL/GenBank/DDBJ databases">
        <title>WGS assembly of Glycine max.</title>
        <authorList>
            <person name="Schmutz J."/>
            <person name="Cannon S."/>
            <person name="Schlueter J."/>
            <person name="Ma J."/>
            <person name="Mitros T."/>
            <person name="Nelson W."/>
            <person name="Hyten D."/>
            <person name="Song Q."/>
            <person name="Thelen J."/>
            <person name="Cheng J."/>
            <person name="Xu D."/>
            <person name="Hellsten U."/>
            <person name="May G."/>
            <person name="Yu Y."/>
            <person name="Sakurai T."/>
            <person name="Umezawa T."/>
            <person name="Bhattacharyya M."/>
            <person name="Sandhu D."/>
            <person name="Valliyodan B."/>
            <person name="Lindquist E."/>
            <person name="Peto M."/>
            <person name="Grant D."/>
            <person name="Shu S."/>
            <person name="Goodstein D."/>
            <person name="Barry K."/>
            <person name="Futrell-Griggs M."/>
            <person name="Abernathy B."/>
            <person name="Du J."/>
            <person name="Tian Z."/>
            <person name="Zhu L."/>
            <person name="Gill N."/>
            <person name="Joshi T."/>
            <person name="Libault M."/>
            <person name="Sethuraman A."/>
            <person name="Zhang X."/>
            <person name="Shinozaki K."/>
            <person name="Nguyen H."/>
            <person name="Wing R."/>
            <person name="Cregan P."/>
            <person name="Specht J."/>
            <person name="Grimwood J."/>
            <person name="Rokhsar D."/>
            <person name="Stacey G."/>
            <person name="Shoemaker R."/>
            <person name="Jackson S."/>
        </authorList>
    </citation>
    <scope>NUCLEOTIDE SEQUENCE</scope>
    <source>
        <tissue evidence="2">Callus</tissue>
    </source>
</reference>
<evidence type="ECO:0000313" key="3">
    <source>
        <dbReference type="EnsemblPlants" id="KRH29370"/>
    </source>
</evidence>